<accession>A0AAW9RJP5</accession>
<comment type="caution">
    <text evidence="3">The sequence shown here is derived from an EMBL/GenBank/DDBJ whole genome shotgun (WGS) entry which is preliminary data.</text>
</comment>
<dbReference type="Proteomes" id="UP001359886">
    <property type="component" value="Unassembled WGS sequence"/>
</dbReference>
<dbReference type="PANTHER" id="PTHR38109:SF1">
    <property type="entry name" value="PROTEIN YCGL"/>
    <property type="match status" value="1"/>
</dbReference>
<dbReference type="Pfam" id="PF05166">
    <property type="entry name" value="YcgL"/>
    <property type="match status" value="1"/>
</dbReference>
<dbReference type="InterPro" id="IPR027354">
    <property type="entry name" value="YcgL_dom"/>
</dbReference>
<dbReference type="Gene3D" id="3.10.510.20">
    <property type="entry name" value="YcgL domain"/>
    <property type="match status" value="1"/>
</dbReference>
<evidence type="ECO:0000313" key="3">
    <source>
        <dbReference type="EMBL" id="MEJ8567831.1"/>
    </source>
</evidence>
<evidence type="ECO:0000256" key="1">
    <source>
        <dbReference type="HAMAP-Rule" id="MF_01866"/>
    </source>
</evidence>
<keyword evidence="4" id="KW-1185">Reference proteome</keyword>
<feature type="domain" description="YcgL" evidence="2">
    <location>
        <begin position="1"/>
        <end position="87"/>
    </location>
</feature>
<dbReference type="RefSeq" id="WP_354695153.1">
    <property type="nucleotide sequence ID" value="NZ_JAZHOG010000005.1"/>
</dbReference>
<protein>
    <recommendedName>
        <fullName evidence="1">YcgL domain-containing protein V3330_09365</fullName>
    </recommendedName>
</protein>
<evidence type="ECO:0000313" key="4">
    <source>
        <dbReference type="Proteomes" id="UP001359886"/>
    </source>
</evidence>
<evidence type="ECO:0000259" key="2">
    <source>
        <dbReference type="PROSITE" id="PS51648"/>
    </source>
</evidence>
<sequence>MHCTVYRSTLRDYTYLYLARSHDFEDLPDDLRDRFGPAEPVMELDLAKTTHLARVDIDAVRRALADAGHYLQLPPRHPLEEEIQAALEGRPFKPD</sequence>
<dbReference type="PROSITE" id="PS51648">
    <property type="entry name" value="YCGL"/>
    <property type="match status" value="1"/>
</dbReference>
<dbReference type="PANTHER" id="PTHR38109">
    <property type="entry name" value="PROTEIN YCGL"/>
    <property type="match status" value="1"/>
</dbReference>
<dbReference type="SUPFAM" id="SSF160191">
    <property type="entry name" value="YcgL-like"/>
    <property type="match status" value="1"/>
</dbReference>
<organism evidence="3 4">
    <name type="scientific">Elongatibacter sediminis</name>
    <dbReference type="NCBI Taxonomy" id="3119006"/>
    <lineage>
        <taxon>Bacteria</taxon>
        <taxon>Pseudomonadati</taxon>
        <taxon>Pseudomonadota</taxon>
        <taxon>Gammaproteobacteria</taxon>
        <taxon>Chromatiales</taxon>
        <taxon>Wenzhouxiangellaceae</taxon>
        <taxon>Elongatibacter</taxon>
    </lineage>
</organism>
<dbReference type="InterPro" id="IPR038068">
    <property type="entry name" value="YcgL-like_sf"/>
</dbReference>
<dbReference type="AlphaFoldDB" id="A0AAW9RJP5"/>
<gene>
    <name evidence="3" type="ORF">V3330_09365</name>
</gene>
<name>A0AAW9RJP5_9GAMM</name>
<reference evidence="3 4" key="1">
    <citation type="submission" date="2024-02" db="EMBL/GenBank/DDBJ databases">
        <title>A novel Wenzhouxiangellaceae bacterium, isolated from coastal sediments.</title>
        <authorList>
            <person name="Du Z.-J."/>
            <person name="Ye Y.-Q."/>
            <person name="Zhang X.-Y."/>
        </authorList>
    </citation>
    <scope>NUCLEOTIDE SEQUENCE [LARGE SCALE GENOMIC DNA]</scope>
    <source>
        <strain evidence="3 4">CH-27</strain>
    </source>
</reference>
<dbReference type="EMBL" id="JAZHOG010000005">
    <property type="protein sequence ID" value="MEJ8567831.1"/>
    <property type="molecule type" value="Genomic_DNA"/>
</dbReference>
<proteinExistence type="inferred from homology"/>
<dbReference type="HAMAP" id="MF_01866">
    <property type="entry name" value="UPF0745"/>
    <property type="match status" value="1"/>
</dbReference>